<evidence type="ECO:0000313" key="1">
    <source>
        <dbReference type="EMBL" id="MSS87057.1"/>
    </source>
</evidence>
<dbReference type="SUPFAM" id="SSF52317">
    <property type="entry name" value="Class I glutamine amidotransferase-like"/>
    <property type="match status" value="1"/>
</dbReference>
<dbReference type="GO" id="GO:0016787">
    <property type="term" value="F:hydrolase activity"/>
    <property type="evidence" value="ECO:0007669"/>
    <property type="project" value="UniProtKB-KW"/>
</dbReference>
<sequence length="687" mass="78544">MEDKTMGNVWWKEPMRVLQYNLQVRDTPGMDAEKIARETEEMAANVVVMNVGGIYAWYRSKVKYHHVNEFLPEGRDLLQEWIDAFHKRNIKFVARFDFSITDDTTYQQKPQWFARHKDKSPYYRGEKRMGNWSLFLNTCATGGYRNEEVGVPVIKEVLENYDIDGIFFNAPFASACFCERCQEKYLQKYGKEMPDNPDDFESDWLSYCTKENIGVIYKAIKDVRPEVPMILYYCPFTSKTKAFGRFDRDNIYDRYATADLICTESQNVLSNGINEIPETIHPVLSMKAGQTEDGELLPFGIIHSCPGMDWRHVGLPENEYLPWMCQVPAANGTIWHSVTGYNDTITDKRIIHTITAVDKMIVKCEQDMHGAKSKADVLLLWNGSKAGKNWADILMKEHIQFDLMHDYRINKERLMTYKAVIIPEGFPVKDGLDKVLAAYVSAGGSLLAERCEPDEITQLADFFGVEKNVQKGEYLYASYMRFEGKGAPIKEGMDTDKAAFRGEVNYCIPFRETEVLMTLVPPFAPMEVVGAPPERASIPTPVTDIPLAMLHSYGSGKVLLIPFNYHMLAASFHLKDHYRMAYNMIKLLSGEDMLLKTNMPSGIQTTLYEKDNQILVHLVNETGQRPLMDTIPVYSLSCSIAIPEKKHVMAVRSVIGEENVSYKESAGRVEILLDKLEVWDMLSIDLK</sequence>
<dbReference type="Pfam" id="PF14871">
    <property type="entry name" value="GHL6"/>
    <property type="match status" value="1"/>
</dbReference>
<gene>
    <name evidence="1" type="ORF">FYJ45_01415</name>
</gene>
<keyword evidence="2" id="KW-1185">Reference proteome</keyword>
<dbReference type="Gene3D" id="3.20.20.80">
    <property type="entry name" value="Glycosidases"/>
    <property type="match status" value="1"/>
</dbReference>
<dbReference type="InterPro" id="IPR017853">
    <property type="entry name" value="GH"/>
</dbReference>
<dbReference type="Proteomes" id="UP000436047">
    <property type="component" value="Unassembled WGS sequence"/>
</dbReference>
<protein>
    <submittedName>
        <fullName evidence="1">Family 10 glycosylhydrolase</fullName>
    </submittedName>
</protein>
<evidence type="ECO:0000313" key="2">
    <source>
        <dbReference type="Proteomes" id="UP000436047"/>
    </source>
</evidence>
<dbReference type="Gene3D" id="3.40.50.880">
    <property type="match status" value="1"/>
</dbReference>
<proteinExistence type="predicted"/>
<accession>A0A6N7W996</accession>
<keyword evidence="1" id="KW-0378">Hydrolase</keyword>
<dbReference type="EMBL" id="VUMI01000002">
    <property type="protein sequence ID" value="MSS87057.1"/>
    <property type="molecule type" value="Genomic_DNA"/>
</dbReference>
<comment type="caution">
    <text evidence="1">The sequence shown here is derived from an EMBL/GenBank/DDBJ whole genome shotgun (WGS) entry which is preliminary data.</text>
</comment>
<dbReference type="SUPFAM" id="SSF51445">
    <property type="entry name" value="(Trans)glycosidases"/>
    <property type="match status" value="1"/>
</dbReference>
<name>A0A6N7W996_9FIRM</name>
<dbReference type="InterPro" id="IPR029062">
    <property type="entry name" value="Class_I_gatase-like"/>
</dbReference>
<dbReference type="InterPro" id="IPR028212">
    <property type="entry name" value="GHL6"/>
</dbReference>
<reference evidence="1 2" key="1">
    <citation type="submission" date="2019-08" db="EMBL/GenBank/DDBJ databases">
        <title>In-depth cultivation of the pig gut microbiome towards novel bacterial diversity and tailored functional studies.</title>
        <authorList>
            <person name="Wylensek D."/>
            <person name="Hitch T.C.A."/>
            <person name="Clavel T."/>
        </authorList>
    </citation>
    <scope>NUCLEOTIDE SEQUENCE [LARGE SCALE GENOMIC DNA]</scope>
    <source>
        <strain evidence="1 2">WCA-389-WT-23B</strain>
    </source>
</reference>
<dbReference type="AlphaFoldDB" id="A0A6N7W996"/>
<dbReference type="CDD" id="cd03143">
    <property type="entry name" value="A4_beta-galactosidase_middle_domain"/>
    <property type="match status" value="1"/>
</dbReference>
<organism evidence="1 2">
    <name type="scientific">Eisenbergiella porci</name>
    <dbReference type="NCBI Taxonomy" id="2652274"/>
    <lineage>
        <taxon>Bacteria</taxon>
        <taxon>Bacillati</taxon>
        <taxon>Bacillota</taxon>
        <taxon>Clostridia</taxon>
        <taxon>Lachnospirales</taxon>
        <taxon>Lachnospiraceae</taxon>
        <taxon>Eisenbergiella</taxon>
    </lineage>
</organism>